<dbReference type="Gene3D" id="1.20.5.340">
    <property type="match status" value="1"/>
</dbReference>
<feature type="transmembrane region" description="Helical" evidence="8">
    <location>
        <begin position="340"/>
        <end position="361"/>
    </location>
</feature>
<dbReference type="InterPro" id="IPR003856">
    <property type="entry name" value="LPS_length_determ_N"/>
</dbReference>
<evidence type="ECO:0000259" key="9">
    <source>
        <dbReference type="Pfam" id="PF02706"/>
    </source>
</evidence>
<evidence type="ECO:0000256" key="2">
    <source>
        <dbReference type="ARBA" id="ARBA00006683"/>
    </source>
</evidence>
<dbReference type="Pfam" id="PF13807">
    <property type="entry name" value="GNVR"/>
    <property type="match status" value="1"/>
</dbReference>
<dbReference type="GO" id="GO:0005886">
    <property type="term" value="C:plasma membrane"/>
    <property type="evidence" value="ECO:0007669"/>
    <property type="project" value="UniProtKB-SubCell"/>
</dbReference>
<evidence type="ECO:0000256" key="4">
    <source>
        <dbReference type="ARBA" id="ARBA00022692"/>
    </source>
</evidence>
<keyword evidence="3" id="KW-1003">Cell membrane</keyword>
<keyword evidence="4 8" id="KW-0812">Transmembrane</keyword>
<dbReference type="SUPFAM" id="SSF58100">
    <property type="entry name" value="Bacterial hemolysins"/>
    <property type="match status" value="1"/>
</dbReference>
<evidence type="ECO:0000256" key="6">
    <source>
        <dbReference type="ARBA" id="ARBA00023136"/>
    </source>
</evidence>
<sequence length="376" mass="42431">MPVYDDEIDLREYIAVLWKWRWLIATVTLISVLTAGVLSFFVLQPVYEASVQILAARDGLPYEVITSPYFLERVTEKLGLQHDERYTPFALARAVTVQAGKSANLTVIKIQDPDPELASKIVNAIAELYVEFVREKNSDTVSETVSYLTRQRQEAEKALDVAKTDLNNLRHTGQIDVLQREVDRLAAKITEYKSILTSGEVRQKELQKGIEELEKLLAATPKTVPGPLDYAGRPTEVPNQTYQELEQTIALKRVELRELEVRMKETRQMLPSVEAAYSSNYEKLLSLQKQVQDLELLIDRLNTQIASLDTKVVEASSTLPETTIAAPALVPQEPVKPRKLMNMAIAGVLGAFVSVFMAFFIEYWRSPQKTGLPLPR</sequence>
<dbReference type="InterPro" id="IPR050445">
    <property type="entry name" value="Bact_polysacc_biosynth/exp"/>
</dbReference>
<evidence type="ECO:0000313" key="11">
    <source>
        <dbReference type="EMBL" id="QUL97901.1"/>
    </source>
</evidence>
<dbReference type="EMBL" id="CP062796">
    <property type="protein sequence ID" value="QUL97901.1"/>
    <property type="molecule type" value="Genomic_DNA"/>
</dbReference>
<protein>
    <recommendedName>
        <fullName evidence="12">Polysaccharide chain length determinant N-terminal domain-containing protein</fullName>
    </recommendedName>
</protein>
<dbReference type="KEGG" id="fcz:IMF26_07400"/>
<organism evidence="11">
    <name type="scientific">Candidatus Fermentithermobacillus carboniphilus</name>
    <dbReference type="NCBI Taxonomy" id="3085328"/>
    <lineage>
        <taxon>Bacteria</taxon>
        <taxon>Bacillati</taxon>
        <taxon>Bacillota</taxon>
        <taxon>Candidatus Fermentithermobacillia</taxon>
        <taxon>Candidatus Fermentithermobacillales</taxon>
        <taxon>Candidatus Fermentithermobacillaceae</taxon>
        <taxon>Candidatus Fermentithermobacillus</taxon>
    </lineage>
</organism>
<accession>A0AAT9LA03</accession>
<name>A0AAT9LA03_9FIRM</name>
<dbReference type="GO" id="GO:0004713">
    <property type="term" value="F:protein tyrosine kinase activity"/>
    <property type="evidence" value="ECO:0007669"/>
    <property type="project" value="TreeGrafter"/>
</dbReference>
<feature type="domain" description="Tyrosine-protein kinase G-rich" evidence="10">
    <location>
        <begin position="307"/>
        <end position="360"/>
    </location>
</feature>
<evidence type="ECO:0008006" key="12">
    <source>
        <dbReference type="Google" id="ProtNLM"/>
    </source>
</evidence>
<dbReference type="InterPro" id="IPR032807">
    <property type="entry name" value="GNVR"/>
</dbReference>
<evidence type="ECO:0000259" key="10">
    <source>
        <dbReference type="Pfam" id="PF13807"/>
    </source>
</evidence>
<feature type="domain" description="Polysaccharide chain length determinant N-terminal" evidence="9">
    <location>
        <begin position="6"/>
        <end position="59"/>
    </location>
</feature>
<evidence type="ECO:0000256" key="3">
    <source>
        <dbReference type="ARBA" id="ARBA00022475"/>
    </source>
</evidence>
<reference evidence="11" key="1">
    <citation type="submission" date="2020-10" db="EMBL/GenBank/DDBJ databases">
        <authorList>
            <person name="Kadnikov V."/>
            <person name="Beletsky A.V."/>
            <person name="Mardanov A.V."/>
            <person name="Karnachuk O.V."/>
            <person name="Ravin N.V."/>
        </authorList>
    </citation>
    <scope>NUCLEOTIDE SEQUENCE</scope>
    <source>
        <strain evidence="11">Bu02</strain>
    </source>
</reference>
<feature type="transmembrane region" description="Helical" evidence="8">
    <location>
        <begin position="20"/>
        <end position="43"/>
    </location>
</feature>
<keyword evidence="7" id="KW-0175">Coiled coil</keyword>
<dbReference type="PANTHER" id="PTHR32309">
    <property type="entry name" value="TYROSINE-PROTEIN KINASE"/>
    <property type="match status" value="1"/>
</dbReference>
<dbReference type="PANTHER" id="PTHR32309:SF13">
    <property type="entry name" value="FERRIC ENTEROBACTIN TRANSPORT PROTEIN FEPE"/>
    <property type="match status" value="1"/>
</dbReference>
<evidence type="ECO:0000256" key="5">
    <source>
        <dbReference type="ARBA" id="ARBA00022989"/>
    </source>
</evidence>
<reference evidence="11" key="2">
    <citation type="journal article" date="2023" name="Biology">
        <title>Prokaryotic Life Associated with Coal-Fire Gas Vents Revealed by Metagenomics.</title>
        <authorList>
            <person name="Kadnikov V.V."/>
            <person name="Mardanov A.V."/>
            <person name="Beletsky A.V."/>
            <person name="Karnachuk O.V."/>
            <person name="Ravin N.V."/>
        </authorList>
    </citation>
    <scope>NUCLEOTIDE SEQUENCE</scope>
    <source>
        <strain evidence="11">Bu02</strain>
    </source>
</reference>
<feature type="coiled-coil region" evidence="7">
    <location>
        <begin position="152"/>
        <end position="195"/>
    </location>
</feature>
<keyword evidence="5 8" id="KW-1133">Transmembrane helix</keyword>
<comment type="similarity">
    <text evidence="2">Belongs to the CpsC/CapA family.</text>
</comment>
<comment type="subcellular location">
    <subcellularLocation>
        <location evidence="1">Cell membrane</location>
        <topology evidence="1">Multi-pass membrane protein</topology>
    </subcellularLocation>
</comment>
<keyword evidence="6 8" id="KW-0472">Membrane</keyword>
<evidence type="ECO:0000256" key="1">
    <source>
        <dbReference type="ARBA" id="ARBA00004651"/>
    </source>
</evidence>
<evidence type="ECO:0000256" key="7">
    <source>
        <dbReference type="SAM" id="Coils"/>
    </source>
</evidence>
<evidence type="ECO:0000256" key="8">
    <source>
        <dbReference type="SAM" id="Phobius"/>
    </source>
</evidence>
<gene>
    <name evidence="11" type="ORF">IMF26_07400</name>
</gene>
<proteinExistence type="inferred from homology"/>
<dbReference type="AlphaFoldDB" id="A0AAT9LA03"/>
<dbReference type="Pfam" id="PF02706">
    <property type="entry name" value="Wzz"/>
    <property type="match status" value="1"/>
</dbReference>
<feature type="coiled-coil region" evidence="7">
    <location>
        <begin position="242"/>
        <end position="311"/>
    </location>
</feature>